<evidence type="ECO:0000256" key="5">
    <source>
        <dbReference type="ARBA" id="ARBA00022776"/>
    </source>
</evidence>
<evidence type="ECO:0000313" key="11">
    <source>
        <dbReference type="Proteomes" id="UP001139887"/>
    </source>
</evidence>
<feature type="coiled-coil region" evidence="8">
    <location>
        <begin position="141"/>
        <end position="413"/>
    </location>
</feature>
<dbReference type="GO" id="GO:0072686">
    <property type="term" value="C:mitotic spindle"/>
    <property type="evidence" value="ECO:0007669"/>
    <property type="project" value="TreeGrafter"/>
</dbReference>
<dbReference type="Pfam" id="PF05557">
    <property type="entry name" value="MAD"/>
    <property type="match status" value="1"/>
</dbReference>
<dbReference type="GO" id="GO:0007094">
    <property type="term" value="P:mitotic spindle assembly checkpoint signaling"/>
    <property type="evidence" value="ECO:0007669"/>
    <property type="project" value="InterPro"/>
</dbReference>
<dbReference type="GO" id="GO:0005635">
    <property type="term" value="C:nuclear envelope"/>
    <property type="evidence" value="ECO:0007669"/>
    <property type="project" value="TreeGrafter"/>
</dbReference>
<comment type="similarity">
    <text evidence="2">Belongs to the MAD1 family.</text>
</comment>
<gene>
    <name evidence="10" type="primary">MAD1</name>
    <name evidence="10" type="ORF">IWW36_003666</name>
</gene>
<keyword evidence="4" id="KW-0132">Cell division</keyword>
<evidence type="ECO:0000256" key="3">
    <source>
        <dbReference type="ARBA" id="ARBA00022019"/>
    </source>
</evidence>
<feature type="region of interest" description="Disordered" evidence="9">
    <location>
        <begin position="463"/>
        <end position="501"/>
    </location>
</feature>
<dbReference type="SUPFAM" id="SSF75704">
    <property type="entry name" value="Mitotic arrest deficient-like 1, Mad1"/>
    <property type="match status" value="1"/>
</dbReference>
<accession>A0A9W8I7D8</accession>
<keyword evidence="6" id="KW-0539">Nucleus</keyword>
<evidence type="ECO:0000256" key="9">
    <source>
        <dbReference type="SAM" id="MobiDB-lite"/>
    </source>
</evidence>
<dbReference type="GO" id="GO:0051301">
    <property type="term" value="P:cell division"/>
    <property type="evidence" value="ECO:0007669"/>
    <property type="project" value="UniProtKB-KW"/>
</dbReference>
<dbReference type="EMBL" id="JANBUW010000257">
    <property type="protein sequence ID" value="KAJ2847805.1"/>
    <property type="molecule type" value="Genomic_DNA"/>
</dbReference>
<keyword evidence="11" id="KW-1185">Reference proteome</keyword>
<dbReference type="Gene3D" id="6.10.250.90">
    <property type="match status" value="1"/>
</dbReference>
<feature type="region of interest" description="Disordered" evidence="9">
    <location>
        <begin position="109"/>
        <end position="131"/>
    </location>
</feature>
<dbReference type="GO" id="GO:0000776">
    <property type="term" value="C:kinetochore"/>
    <property type="evidence" value="ECO:0007669"/>
    <property type="project" value="TreeGrafter"/>
</dbReference>
<organism evidence="10 11">
    <name type="scientific">Coemansia brasiliensis</name>
    <dbReference type="NCBI Taxonomy" id="2650707"/>
    <lineage>
        <taxon>Eukaryota</taxon>
        <taxon>Fungi</taxon>
        <taxon>Fungi incertae sedis</taxon>
        <taxon>Zoopagomycota</taxon>
        <taxon>Kickxellomycotina</taxon>
        <taxon>Kickxellomycetes</taxon>
        <taxon>Kickxellales</taxon>
        <taxon>Kickxellaceae</taxon>
        <taxon>Coemansia</taxon>
    </lineage>
</organism>
<evidence type="ECO:0000256" key="7">
    <source>
        <dbReference type="ARBA" id="ARBA00023306"/>
    </source>
</evidence>
<feature type="compositionally biased region" description="Polar residues" evidence="9">
    <location>
        <begin position="110"/>
        <end position="131"/>
    </location>
</feature>
<dbReference type="GO" id="GO:0032259">
    <property type="term" value="P:methylation"/>
    <property type="evidence" value="ECO:0007669"/>
    <property type="project" value="UniProtKB-KW"/>
</dbReference>
<keyword evidence="10" id="KW-0808">Transferase</keyword>
<comment type="caution">
    <text evidence="10">The sequence shown here is derived from an EMBL/GenBank/DDBJ whole genome shotgun (WGS) entry which is preliminary data.</text>
</comment>
<dbReference type="AlphaFoldDB" id="A0A9W8I7D8"/>
<keyword evidence="10" id="KW-0489">Methyltransferase</keyword>
<dbReference type="PANTHER" id="PTHR23168">
    <property type="entry name" value="MITOTIC SPINDLE ASSEMBLY CHECKPOINT PROTEIN MAD1 MITOTIC ARREST DEFICIENT-LIKE PROTEIN 1"/>
    <property type="match status" value="1"/>
</dbReference>
<protein>
    <recommendedName>
        <fullName evidence="3">Spindle assembly checkpoint component MAD1</fullName>
    </recommendedName>
</protein>
<dbReference type="PANTHER" id="PTHR23168:SF0">
    <property type="entry name" value="MITOTIC SPINDLE ASSEMBLY CHECKPOINT PROTEIN MAD1"/>
    <property type="match status" value="1"/>
</dbReference>
<feature type="region of interest" description="Disordered" evidence="9">
    <location>
        <begin position="1"/>
        <end position="35"/>
    </location>
</feature>
<feature type="compositionally biased region" description="Basic and acidic residues" evidence="9">
    <location>
        <begin position="473"/>
        <end position="489"/>
    </location>
</feature>
<dbReference type="InterPro" id="IPR008672">
    <property type="entry name" value="Mad1"/>
</dbReference>
<dbReference type="OrthoDB" id="331602at2759"/>
<feature type="coiled-coil region" evidence="8">
    <location>
        <begin position="645"/>
        <end position="713"/>
    </location>
</feature>
<keyword evidence="7" id="KW-0131">Cell cycle</keyword>
<keyword evidence="8" id="KW-0175">Coiled coil</keyword>
<evidence type="ECO:0000256" key="4">
    <source>
        <dbReference type="ARBA" id="ARBA00022618"/>
    </source>
</evidence>
<dbReference type="GO" id="GO:0008168">
    <property type="term" value="F:methyltransferase activity"/>
    <property type="evidence" value="ECO:0007669"/>
    <property type="project" value="UniProtKB-KW"/>
</dbReference>
<proteinExistence type="inferred from homology"/>
<reference evidence="10" key="1">
    <citation type="submission" date="2022-07" db="EMBL/GenBank/DDBJ databases">
        <title>Phylogenomic reconstructions and comparative analyses of Kickxellomycotina fungi.</title>
        <authorList>
            <person name="Reynolds N.K."/>
            <person name="Stajich J.E."/>
            <person name="Barry K."/>
            <person name="Grigoriev I.V."/>
            <person name="Crous P."/>
            <person name="Smith M.E."/>
        </authorList>
    </citation>
    <scope>NUCLEOTIDE SEQUENCE</scope>
    <source>
        <strain evidence="10">NRRL 1566</strain>
    </source>
</reference>
<evidence type="ECO:0000256" key="6">
    <source>
        <dbReference type="ARBA" id="ARBA00023242"/>
    </source>
</evidence>
<comment type="subcellular location">
    <subcellularLocation>
        <location evidence="1">Nucleus</location>
    </subcellularLocation>
</comment>
<name>A0A9W8I7D8_9FUNG</name>
<dbReference type="Gene3D" id="3.30.457.60">
    <property type="match status" value="1"/>
</dbReference>
<sequence length="815" mass="92335">MQPSGAAGRRVGETPAPRTGSAEKPSTAVLPPSTALRTRFRNITQQHPTQTARGTKRFMVDDSPSGILDPKPSGSRLSWLNSHETPIRASNLGAPLVDTILRPQRLFSFRSPTTDSNKSPSSPARSILESTQRGSEYVGRIEALRREAERAKFELQQVELERERDRDEALKIKQQLENSLLAQTKRVEKLERERKWLVEQEDRLAEQRRAIESEQSAQRQKYERKIDKITDAAYELQQRLQEAKQQLHQSRSEHVQQLHDQQERLAAAERTIAELQAQKSGEANVDTALQYTIDSLRKDLEAKDRDIADLQQQIQRLSGSSEPASPSQSRVVRLERDLQEQCNYIRAIEQQNRQLRADARRLSELAANYEQEHESRVSLEAKVQRLETQQCNYAAMEAQVKAMEQERDQWARVFQGADTSPDVKEAAANSPYAVAKLVASQRLTIQMLETKVETLQAEAEAAAKQAQSTAANEGEHRQERSRLEQELATERQQTARLKSKCHHAEREAAFLRDQLHSYDSEEASLMKGNYDEQKAARIRQLEAFIDEQRSWIASLERGEAHSDSGVSKALLQSYREDAEQKQRELEAAQKEHELLMKRFGELEQETARLEHQVGAGLGYNPRTTRVLQLIDNPAARDFAIRSEKLTALSAENQALLERIRQLEQAGGTAVSDAAVEDTESPFFHTIDNLRTENQSLTKQLEDSAKLISRLKREWKKKVAELREVVYAVLGYRVDFLSNGSVRFTSMYAANVDQSFVFTSGDGDQGVMNLLGGGSKSYLQGLRNDICYWVQERGSIPGFMATITLQNFEARADSSA</sequence>
<dbReference type="GO" id="GO:0051315">
    <property type="term" value="P:attachment of mitotic spindle microtubules to kinetochore"/>
    <property type="evidence" value="ECO:0007669"/>
    <property type="project" value="TreeGrafter"/>
</dbReference>
<evidence type="ECO:0000256" key="2">
    <source>
        <dbReference type="ARBA" id="ARBA00008029"/>
    </source>
</evidence>
<keyword evidence="5" id="KW-0498">Mitosis</keyword>
<evidence type="ECO:0000256" key="1">
    <source>
        <dbReference type="ARBA" id="ARBA00004123"/>
    </source>
</evidence>
<dbReference type="Proteomes" id="UP001139887">
    <property type="component" value="Unassembled WGS sequence"/>
</dbReference>
<evidence type="ECO:0000256" key="8">
    <source>
        <dbReference type="SAM" id="Coils"/>
    </source>
</evidence>
<feature type="compositionally biased region" description="Low complexity" evidence="9">
    <location>
        <begin position="463"/>
        <end position="472"/>
    </location>
</feature>
<evidence type="ECO:0000313" key="10">
    <source>
        <dbReference type="EMBL" id="KAJ2847805.1"/>
    </source>
</evidence>
<feature type="coiled-coil region" evidence="8">
    <location>
        <begin position="568"/>
        <end position="612"/>
    </location>
</feature>